<keyword evidence="1" id="KW-0812">Transmembrane</keyword>
<dbReference type="EMBL" id="PIPI01000007">
    <property type="protein sequence ID" value="RUO18913.1"/>
    <property type="molecule type" value="Genomic_DNA"/>
</dbReference>
<name>A0A432VRK0_9GAMM</name>
<dbReference type="Proteomes" id="UP000288212">
    <property type="component" value="Unassembled WGS sequence"/>
</dbReference>
<organism evidence="2 3">
    <name type="scientific">Aliidiomarina haloalkalitolerans</name>
    <dbReference type="NCBI Taxonomy" id="859059"/>
    <lineage>
        <taxon>Bacteria</taxon>
        <taxon>Pseudomonadati</taxon>
        <taxon>Pseudomonadota</taxon>
        <taxon>Gammaproteobacteria</taxon>
        <taxon>Alteromonadales</taxon>
        <taxon>Idiomarinaceae</taxon>
        <taxon>Aliidiomarina</taxon>
    </lineage>
</organism>
<feature type="transmembrane region" description="Helical" evidence="1">
    <location>
        <begin position="6"/>
        <end position="28"/>
    </location>
</feature>
<keyword evidence="3" id="KW-1185">Reference proteome</keyword>
<evidence type="ECO:0000256" key="1">
    <source>
        <dbReference type="SAM" id="Phobius"/>
    </source>
</evidence>
<proteinExistence type="predicted"/>
<dbReference type="AlphaFoldDB" id="A0A432VRK0"/>
<gene>
    <name evidence="2" type="ORF">CWE06_09985</name>
</gene>
<accession>A0A432VRK0</accession>
<reference evidence="2 3" key="1">
    <citation type="journal article" date="2011" name="Front. Microbiol.">
        <title>Genomic signatures of strain selection and enhancement in Bacillus atrophaeus var. globigii, a historical biowarfare simulant.</title>
        <authorList>
            <person name="Gibbons H.S."/>
            <person name="Broomall S.M."/>
            <person name="McNew L.A."/>
            <person name="Daligault H."/>
            <person name="Chapman C."/>
            <person name="Bruce D."/>
            <person name="Karavis M."/>
            <person name="Krepps M."/>
            <person name="McGregor P.A."/>
            <person name="Hong C."/>
            <person name="Park K.H."/>
            <person name="Akmal A."/>
            <person name="Feldman A."/>
            <person name="Lin J.S."/>
            <person name="Chang W.E."/>
            <person name="Higgs B.W."/>
            <person name="Demirev P."/>
            <person name="Lindquist J."/>
            <person name="Liem A."/>
            <person name="Fochler E."/>
            <person name="Read T.D."/>
            <person name="Tapia R."/>
            <person name="Johnson S."/>
            <person name="Bishop-Lilly K.A."/>
            <person name="Detter C."/>
            <person name="Han C."/>
            <person name="Sozhamannan S."/>
            <person name="Rosenzweig C.N."/>
            <person name="Skowronski E.W."/>
        </authorList>
    </citation>
    <scope>NUCLEOTIDE SEQUENCE [LARGE SCALE GENOMIC DNA]</scope>
    <source>
        <strain evidence="2 3">AK5</strain>
    </source>
</reference>
<evidence type="ECO:0000313" key="3">
    <source>
        <dbReference type="Proteomes" id="UP000288212"/>
    </source>
</evidence>
<comment type="caution">
    <text evidence="2">The sequence shown here is derived from an EMBL/GenBank/DDBJ whole genome shotgun (WGS) entry which is preliminary data.</text>
</comment>
<dbReference type="RefSeq" id="WP_126793673.1">
    <property type="nucleotide sequence ID" value="NZ_PIPI01000007.1"/>
</dbReference>
<keyword evidence="1" id="KW-1133">Transmembrane helix</keyword>
<protein>
    <submittedName>
        <fullName evidence="2">Uncharacterized protein</fullName>
    </submittedName>
</protein>
<keyword evidence="1" id="KW-0472">Membrane</keyword>
<evidence type="ECO:0000313" key="2">
    <source>
        <dbReference type="EMBL" id="RUO18913.1"/>
    </source>
</evidence>
<sequence>MNPETYVLTVFIGVVTGSILGFVSNFTMEQIKESNKKKFNLKIELRNTLIEIMDDSILYWSAKKMDKTERLILGKKIRTMLMHQNNCIDKFLSIACANSSTSDRMTLSNFKVESFEAITGGNFEGNVKSDLSRSRRIASIYTKARILVNKYYF</sequence>